<keyword evidence="8 14" id="KW-0249">Electron transport</keyword>
<gene>
    <name evidence="15" type="ORF">RIMI_LOCUS8613345</name>
</gene>
<dbReference type="PANTHER" id="PTHR12966">
    <property type="entry name" value="NADH DEHYDROGENASE UBIQUINONE 1 ALPHA SUBCOMPLEX SUBUNIT 13"/>
    <property type="match status" value="1"/>
</dbReference>
<evidence type="ECO:0000256" key="14">
    <source>
        <dbReference type="RuleBase" id="RU368034"/>
    </source>
</evidence>
<comment type="subunit">
    <text evidence="13">Complex I is composed of 45 different subunits. Interacts with CARD15, but not with CARD4. Interacts with STAT3, but not with STAT1, STAT2 and STAT5A. Interacts with OLFM4.</text>
</comment>
<organism evidence="15 16">
    <name type="scientific">Ranitomeya imitator</name>
    <name type="common">mimic poison frog</name>
    <dbReference type="NCBI Taxonomy" id="111125"/>
    <lineage>
        <taxon>Eukaryota</taxon>
        <taxon>Metazoa</taxon>
        <taxon>Chordata</taxon>
        <taxon>Craniata</taxon>
        <taxon>Vertebrata</taxon>
        <taxon>Euteleostomi</taxon>
        <taxon>Amphibia</taxon>
        <taxon>Batrachia</taxon>
        <taxon>Anura</taxon>
        <taxon>Neobatrachia</taxon>
        <taxon>Hyloidea</taxon>
        <taxon>Dendrobatidae</taxon>
        <taxon>Dendrobatinae</taxon>
        <taxon>Ranitomeya</taxon>
    </lineage>
</organism>
<evidence type="ECO:0000256" key="7">
    <source>
        <dbReference type="ARBA" id="ARBA00022792"/>
    </source>
</evidence>
<evidence type="ECO:0000256" key="5">
    <source>
        <dbReference type="ARBA" id="ARBA00022660"/>
    </source>
</evidence>
<evidence type="ECO:0000256" key="2">
    <source>
        <dbReference type="ARBA" id="ARBA00007312"/>
    </source>
</evidence>
<reference evidence="15" key="1">
    <citation type="submission" date="2023-07" db="EMBL/GenBank/DDBJ databases">
        <authorList>
            <person name="Stuckert A."/>
        </authorList>
    </citation>
    <scope>NUCLEOTIDE SEQUENCE</scope>
</reference>
<dbReference type="Proteomes" id="UP001176940">
    <property type="component" value="Unassembled WGS sequence"/>
</dbReference>
<evidence type="ECO:0000256" key="6">
    <source>
        <dbReference type="ARBA" id="ARBA00022692"/>
    </source>
</evidence>
<comment type="subcellular location">
    <subcellularLocation>
        <location evidence="1 14">Mitochondrion inner membrane</location>
        <topology evidence="1 14">Single-pass membrane protein</topology>
        <orientation evidence="1 14">Matrix side</orientation>
    </subcellularLocation>
</comment>
<evidence type="ECO:0000313" key="16">
    <source>
        <dbReference type="Proteomes" id="UP001176940"/>
    </source>
</evidence>
<keyword evidence="4 14" id="KW-0813">Transport</keyword>
<keyword evidence="5 14" id="KW-0679">Respiratory chain</keyword>
<comment type="similarity">
    <text evidence="2 14">Belongs to the complex I NDUFA13 subunit family.</text>
</comment>
<keyword evidence="6 14" id="KW-0812">Transmembrane</keyword>
<evidence type="ECO:0000256" key="11">
    <source>
        <dbReference type="ARBA" id="ARBA00023136"/>
    </source>
</evidence>
<dbReference type="EMBL" id="CAUEEQ010017232">
    <property type="protein sequence ID" value="CAJ0940475.1"/>
    <property type="molecule type" value="Genomic_DNA"/>
</dbReference>
<comment type="function">
    <text evidence="12">Accessory subunit of the mitochondrial membrane respiratory chain NADH dehydrogenase (Complex I), that is believed not to be involved in catalysis. Complex I functions in the transfer of electrons from NADH to the respiratory chain. The immediate electron acceptor for the enzyme is believed to be ubiquinone. Involved in the interferon/all-trans-retinoic acid (IFN/RA) induced cell death. This apoptotic activity is inhibited by interaction with viral IRF1. Prevents the transactivation of STAT3 target genes. May play a role in CARD15-mediated innate mucosal responses and serve to regulate intestinal epithelial cell responses to microbes.</text>
</comment>
<comment type="function">
    <text evidence="14">Complex I functions in the transfer of electrons from NADH to the respiratory chain. Accessory subunit of the mitochondrial membrane respiratory chain NADH dehydrogenase (Complex I), that is believed not to be involved in catalysis.</text>
</comment>
<keyword evidence="11 14" id="KW-0472">Membrane</keyword>
<sequence>MRRFAQCHTKDGGYVRTLYPCLRHRQRKVSTSSAHCPDSGPLLGKMAASKVKQDMPPPGGYGPVDYKRNLPRRGFSGYTMFAVGIGAMLFGYWRIGMWNRERRRLLIEDLETRLALLPLLQAESDRRLALATHCDIWPHVTSIVRRMRRVLAHCRHKKVTRNFFVCVESAIFNRECVAGTPPPPLRTLQWGSGCVVKLHPLPPLFIIFAVCVGTSGRRMAAAPY</sequence>
<proteinExistence type="inferred from homology"/>
<evidence type="ECO:0000256" key="1">
    <source>
        <dbReference type="ARBA" id="ARBA00004298"/>
    </source>
</evidence>
<evidence type="ECO:0000256" key="8">
    <source>
        <dbReference type="ARBA" id="ARBA00022982"/>
    </source>
</evidence>
<comment type="caution">
    <text evidence="15">The sequence shown here is derived from an EMBL/GenBank/DDBJ whole genome shotgun (WGS) entry which is preliminary data.</text>
</comment>
<evidence type="ECO:0000256" key="9">
    <source>
        <dbReference type="ARBA" id="ARBA00022989"/>
    </source>
</evidence>
<evidence type="ECO:0000256" key="4">
    <source>
        <dbReference type="ARBA" id="ARBA00022448"/>
    </source>
</evidence>
<evidence type="ECO:0000256" key="12">
    <source>
        <dbReference type="ARBA" id="ARBA00045908"/>
    </source>
</evidence>
<feature type="transmembrane region" description="Helical" evidence="14">
    <location>
        <begin position="75"/>
        <end position="95"/>
    </location>
</feature>
<keyword evidence="9 14" id="KW-1133">Transmembrane helix</keyword>
<evidence type="ECO:0000256" key="3">
    <source>
        <dbReference type="ARBA" id="ARBA00018192"/>
    </source>
</evidence>
<dbReference type="PANTHER" id="PTHR12966:SF0">
    <property type="entry name" value="NADH DEHYDROGENASE [UBIQUINONE] 1 ALPHA SUBCOMPLEX SUBUNIT 13"/>
    <property type="match status" value="1"/>
</dbReference>
<evidence type="ECO:0000313" key="15">
    <source>
        <dbReference type="EMBL" id="CAJ0940475.1"/>
    </source>
</evidence>
<keyword evidence="10 14" id="KW-0496">Mitochondrion</keyword>
<dbReference type="InterPro" id="IPR009346">
    <property type="entry name" value="GRIM-19"/>
</dbReference>
<evidence type="ECO:0000256" key="13">
    <source>
        <dbReference type="ARBA" id="ARBA00046797"/>
    </source>
</evidence>
<keyword evidence="16" id="KW-1185">Reference proteome</keyword>
<dbReference type="Pfam" id="PF06212">
    <property type="entry name" value="GRIM-19"/>
    <property type="match status" value="1"/>
</dbReference>
<accession>A0ABN9LFC1</accession>
<protein>
    <recommendedName>
        <fullName evidence="3 14">NADH dehydrogenase [ubiquinone] 1 alpha subcomplex subunit 13</fullName>
    </recommendedName>
</protein>
<keyword evidence="7 14" id="KW-0999">Mitochondrion inner membrane</keyword>
<evidence type="ECO:0000256" key="10">
    <source>
        <dbReference type="ARBA" id="ARBA00023128"/>
    </source>
</evidence>
<name>A0ABN9LFC1_9NEOB</name>